<name>A0A1E5ISL8_SHECO</name>
<dbReference type="RefSeq" id="WP_028764324.1">
    <property type="nucleotide sequence ID" value="NZ_BPEU01000010.1"/>
</dbReference>
<evidence type="ECO:0000313" key="3">
    <source>
        <dbReference type="Proteomes" id="UP000095230"/>
    </source>
</evidence>
<reference evidence="1 4" key="2">
    <citation type="submission" date="2021-05" db="EMBL/GenBank/DDBJ databases">
        <title>Molecular characterization for Shewanella algae harboring chromosomal blaOXA-55-like strains isolated from clinical and environment sample.</title>
        <authorList>
            <person name="Ohama Y."/>
            <person name="Aoki K."/>
            <person name="Harada S."/>
            <person name="Moriya K."/>
            <person name="Ishii Y."/>
            <person name="Tateda K."/>
        </authorList>
    </citation>
    <scope>NUCLEOTIDE SEQUENCE [LARGE SCALE GENOMIC DNA]</scope>
    <source>
        <strain evidence="1 4">MBTL60-118</strain>
    </source>
</reference>
<protein>
    <submittedName>
        <fullName evidence="2">Uncharacterized protein</fullName>
    </submittedName>
</protein>
<proteinExistence type="predicted"/>
<dbReference type="EMBL" id="MCBT01000044">
    <property type="protein sequence ID" value="OEG73008.1"/>
    <property type="molecule type" value="Genomic_DNA"/>
</dbReference>
<reference evidence="2 3" key="1">
    <citation type="submission" date="2016-07" db="EMBL/GenBank/DDBJ databases">
        <title>Whole-genome of two Shewanella species isolated from a digestive organ of sea cucumber Apostichopus japonicus Selenka 1867.</title>
        <authorList>
            <person name="Hong H.-H."/>
            <person name="Choi H."/>
            <person name="Cheon S."/>
            <person name="Oh J.-S."/>
            <person name="Lee H.-G."/>
            <person name="Park C."/>
        </authorList>
    </citation>
    <scope>NUCLEOTIDE SEQUENCE [LARGE SCALE GENOMIC DNA]</scope>
    <source>
        <strain evidence="2 3">CSB03KR</strain>
    </source>
</reference>
<evidence type="ECO:0000313" key="1">
    <source>
        <dbReference type="EMBL" id="GIU39997.1"/>
    </source>
</evidence>
<sequence>MDAINQLLAHQFEEEIYHSDGYGHLQVQSTATYDFGCAPAELLDQIEQTGQWQRFFLSIAEQPDSWLLALSNHLPLGKPYSISILVELLQRLHSRDSRMILIQESPMWSWRSQHILQLQTVLNILQKLIDETTPAQQSSVESNDFGYEIEISMLNDIALKLANIKKRSTRPVSQ</sequence>
<gene>
    <name evidence="2" type="ORF">BEL05_06305</name>
    <name evidence="1" type="ORF">TUM3794_16870</name>
</gene>
<accession>A0A1E5ISL8</accession>
<evidence type="ECO:0000313" key="2">
    <source>
        <dbReference type="EMBL" id="OEG73008.1"/>
    </source>
</evidence>
<comment type="caution">
    <text evidence="2">The sequence shown here is derived from an EMBL/GenBank/DDBJ whole genome shotgun (WGS) entry which is preliminary data.</text>
</comment>
<dbReference type="Proteomes" id="UP000773469">
    <property type="component" value="Unassembled WGS sequence"/>
</dbReference>
<dbReference type="EMBL" id="BPEU01000010">
    <property type="protein sequence ID" value="GIU39997.1"/>
    <property type="molecule type" value="Genomic_DNA"/>
</dbReference>
<evidence type="ECO:0000313" key="4">
    <source>
        <dbReference type="Proteomes" id="UP000773469"/>
    </source>
</evidence>
<dbReference type="AlphaFoldDB" id="A0A1E5ISL8"/>
<keyword evidence="4" id="KW-1185">Reference proteome</keyword>
<organism evidence="2 3">
    <name type="scientific">Shewanella colwelliana</name>
    <name type="common">Alteromonas colwelliana</name>
    <dbReference type="NCBI Taxonomy" id="23"/>
    <lineage>
        <taxon>Bacteria</taxon>
        <taxon>Pseudomonadati</taxon>
        <taxon>Pseudomonadota</taxon>
        <taxon>Gammaproteobacteria</taxon>
        <taxon>Alteromonadales</taxon>
        <taxon>Shewanellaceae</taxon>
        <taxon>Shewanella</taxon>
    </lineage>
</organism>
<dbReference type="Proteomes" id="UP000095230">
    <property type="component" value="Unassembled WGS sequence"/>
</dbReference>
<dbReference type="OrthoDB" id="5812735at2"/>